<keyword evidence="2" id="KW-0812">Transmembrane</keyword>
<evidence type="ECO:0000313" key="4">
    <source>
        <dbReference type="Proteomes" id="UP000824041"/>
    </source>
</evidence>
<evidence type="ECO:0000256" key="1">
    <source>
        <dbReference type="SAM" id="MobiDB-lite"/>
    </source>
</evidence>
<dbReference type="Proteomes" id="UP000824041">
    <property type="component" value="Unassembled WGS sequence"/>
</dbReference>
<name>A0A9D2DPY2_9FIRM</name>
<feature type="region of interest" description="Disordered" evidence="1">
    <location>
        <begin position="211"/>
        <end position="237"/>
    </location>
</feature>
<dbReference type="AlphaFoldDB" id="A0A9D2DPY2"/>
<feature type="compositionally biased region" description="Basic and acidic residues" evidence="1">
    <location>
        <begin position="225"/>
        <end position="237"/>
    </location>
</feature>
<accession>A0A9D2DPY2</accession>
<feature type="transmembrane region" description="Helical" evidence="2">
    <location>
        <begin position="147"/>
        <end position="169"/>
    </location>
</feature>
<sequence>MNRIFNMDNKFFVFMGRVADLIILNLICLVCCIPIITIGASLTALYYVTLKMVRNEESYIIKSFFKSFRENFKQSTIINVIMLVTAVMLFFDLNISRGLEGMLSQVLTCIFIAFSFLYFLVFLYIYPLQSKFYNTIKNTFSNSILMAIRHLPYTVIMIIISLIPVAVLFIPDARIQATMMMLVFLMGISTISYLNSKFFVKIFDNYIPDEKEETDGSLPESQENADQKLPDPGEKTL</sequence>
<dbReference type="EMBL" id="DXBU01000004">
    <property type="protein sequence ID" value="HIZ21186.1"/>
    <property type="molecule type" value="Genomic_DNA"/>
</dbReference>
<evidence type="ECO:0000256" key="2">
    <source>
        <dbReference type="SAM" id="Phobius"/>
    </source>
</evidence>
<evidence type="ECO:0000313" key="3">
    <source>
        <dbReference type="EMBL" id="HIZ21186.1"/>
    </source>
</evidence>
<keyword evidence="2" id="KW-0472">Membrane</keyword>
<dbReference type="Pfam" id="PF04854">
    <property type="entry name" value="DUF624"/>
    <property type="match status" value="1"/>
</dbReference>
<gene>
    <name evidence="3" type="ORF">IAA21_00105</name>
</gene>
<keyword evidence="2" id="KW-1133">Transmembrane helix</keyword>
<feature type="transmembrane region" description="Helical" evidence="2">
    <location>
        <begin position="22"/>
        <end position="50"/>
    </location>
</feature>
<proteinExistence type="predicted"/>
<organism evidence="3 4">
    <name type="scientific">Candidatus Blautia faecigallinarum</name>
    <dbReference type="NCBI Taxonomy" id="2838488"/>
    <lineage>
        <taxon>Bacteria</taxon>
        <taxon>Bacillati</taxon>
        <taxon>Bacillota</taxon>
        <taxon>Clostridia</taxon>
        <taxon>Lachnospirales</taxon>
        <taxon>Lachnospiraceae</taxon>
        <taxon>Blautia</taxon>
    </lineage>
</organism>
<reference evidence="3" key="1">
    <citation type="journal article" date="2021" name="PeerJ">
        <title>Extensive microbial diversity within the chicken gut microbiome revealed by metagenomics and culture.</title>
        <authorList>
            <person name="Gilroy R."/>
            <person name="Ravi A."/>
            <person name="Getino M."/>
            <person name="Pursley I."/>
            <person name="Horton D.L."/>
            <person name="Alikhan N.F."/>
            <person name="Baker D."/>
            <person name="Gharbi K."/>
            <person name="Hall N."/>
            <person name="Watson M."/>
            <person name="Adriaenssens E.M."/>
            <person name="Foster-Nyarko E."/>
            <person name="Jarju S."/>
            <person name="Secka A."/>
            <person name="Antonio M."/>
            <person name="Oren A."/>
            <person name="Chaudhuri R.R."/>
            <person name="La Ragione R."/>
            <person name="Hildebrand F."/>
            <person name="Pallen M.J."/>
        </authorList>
    </citation>
    <scope>NUCLEOTIDE SEQUENCE</scope>
    <source>
        <strain evidence="3">14324</strain>
    </source>
</reference>
<dbReference type="InterPro" id="IPR006938">
    <property type="entry name" value="DUF624"/>
</dbReference>
<feature type="transmembrane region" description="Helical" evidence="2">
    <location>
        <begin position="175"/>
        <end position="194"/>
    </location>
</feature>
<feature type="transmembrane region" description="Helical" evidence="2">
    <location>
        <begin position="71"/>
        <end position="91"/>
    </location>
</feature>
<feature type="transmembrane region" description="Helical" evidence="2">
    <location>
        <begin position="103"/>
        <end position="126"/>
    </location>
</feature>
<comment type="caution">
    <text evidence="3">The sequence shown here is derived from an EMBL/GenBank/DDBJ whole genome shotgun (WGS) entry which is preliminary data.</text>
</comment>
<reference evidence="3" key="2">
    <citation type="submission" date="2021-04" db="EMBL/GenBank/DDBJ databases">
        <authorList>
            <person name="Gilroy R."/>
        </authorList>
    </citation>
    <scope>NUCLEOTIDE SEQUENCE</scope>
    <source>
        <strain evidence="3">14324</strain>
    </source>
</reference>
<protein>
    <submittedName>
        <fullName evidence="3">DUF624 domain-containing protein</fullName>
    </submittedName>
</protein>